<protein>
    <recommendedName>
        <fullName evidence="6">Motility protein</fullName>
    </recommendedName>
</protein>
<evidence type="ECO:0000313" key="5">
    <source>
        <dbReference type="Proteomes" id="UP000623509"/>
    </source>
</evidence>
<gene>
    <name evidence="2" type="ORF">BGI27_15315</name>
    <name evidence="3" type="ORF">CGU29_15350</name>
</gene>
<name>A0A272ENF7_9RHOO</name>
<evidence type="ECO:0000256" key="1">
    <source>
        <dbReference type="SAM" id="MobiDB-lite"/>
    </source>
</evidence>
<evidence type="ECO:0000313" key="3">
    <source>
        <dbReference type="EMBL" id="PAS91631.1"/>
    </source>
</evidence>
<accession>A0A272ENF7</accession>
<dbReference type="RefSeq" id="WP_095525707.1">
    <property type="nucleotide sequence ID" value="NZ_MDUX01000066.1"/>
</dbReference>
<evidence type="ECO:0000313" key="2">
    <source>
        <dbReference type="EMBL" id="KAF7598070.1"/>
    </source>
</evidence>
<evidence type="ECO:0008006" key="6">
    <source>
        <dbReference type="Google" id="ProtNLM"/>
    </source>
</evidence>
<feature type="region of interest" description="Disordered" evidence="1">
    <location>
        <begin position="48"/>
        <end position="68"/>
    </location>
</feature>
<organism evidence="3 4">
    <name type="scientific">Candidatus Dactylopiibacterium carminicum</name>
    <dbReference type="NCBI Taxonomy" id="857335"/>
    <lineage>
        <taxon>Bacteria</taxon>
        <taxon>Pseudomonadati</taxon>
        <taxon>Pseudomonadota</taxon>
        <taxon>Betaproteobacteria</taxon>
        <taxon>Rhodocyclales</taxon>
        <taxon>Rhodocyclaceae</taxon>
        <taxon>Candidatus Dactylopiibacterium</taxon>
    </lineage>
</organism>
<dbReference type="Proteomes" id="UP000216107">
    <property type="component" value="Unassembled WGS sequence"/>
</dbReference>
<comment type="caution">
    <text evidence="3">The sequence shown here is derived from an EMBL/GenBank/DDBJ whole genome shotgun (WGS) entry which is preliminary data.</text>
</comment>
<reference evidence="2 5" key="1">
    <citation type="submission" date="2016-08" db="EMBL/GenBank/DDBJ databases">
        <title>Candidatus Dactylopiibacterium carminicum genome sequence.</title>
        <authorList>
            <person name="Ramirez-Puebla S.T."/>
            <person name="Ormeno-Orrillo E."/>
            <person name="Vera-Ponce De Leon A."/>
            <person name="Luis L."/>
            <person name="Sanchez-Flores A."/>
            <person name="Monica R."/>
            <person name="Martinez-Romero E."/>
        </authorList>
    </citation>
    <scope>NUCLEOTIDE SEQUENCE [LARGE SCALE GENOMIC DNA]</scope>
    <source>
        <strain evidence="2">END1</strain>
    </source>
</reference>
<dbReference type="EMBL" id="MDUX01000066">
    <property type="protein sequence ID" value="KAF7598070.1"/>
    <property type="molecule type" value="Genomic_DNA"/>
</dbReference>
<reference evidence="3 4" key="2">
    <citation type="submission" date="2017-07" db="EMBL/GenBank/DDBJ databases">
        <title>Candidatus Dactylopiibacterium carminicum, a nitrogen-fixing symbiont of the cochineal insect Dactylopius coccus and Dactylopius opuntiae (Hemiptera: Coccoidea: Dactylopiidae).</title>
        <authorList>
            <person name="Vera A."/>
        </authorList>
    </citation>
    <scope>NUCLEOTIDE SEQUENCE [LARGE SCALE GENOMIC DNA]</scope>
    <source>
        <strain evidence="3 4">NFDCM</strain>
    </source>
</reference>
<proteinExistence type="predicted"/>
<keyword evidence="5" id="KW-1185">Reference proteome</keyword>
<sequence>MSSTSAVSNASAQSQVQLEVLRRATEVQSDQALQLLQAQAEAVVQAQQEQAPQPVTPGQPGGVINTFA</sequence>
<evidence type="ECO:0000313" key="4">
    <source>
        <dbReference type="Proteomes" id="UP000216107"/>
    </source>
</evidence>
<dbReference type="AlphaFoldDB" id="A0A272ENF7"/>
<dbReference type="EMBL" id="NMRN01000069">
    <property type="protein sequence ID" value="PAS91631.1"/>
    <property type="molecule type" value="Genomic_DNA"/>
</dbReference>
<feature type="compositionally biased region" description="Low complexity" evidence="1">
    <location>
        <begin position="48"/>
        <end position="58"/>
    </location>
</feature>
<dbReference type="Proteomes" id="UP000623509">
    <property type="component" value="Unassembled WGS sequence"/>
</dbReference>